<organism evidence="1 2">
    <name type="scientific">Colletotrichum tanaceti</name>
    <dbReference type="NCBI Taxonomy" id="1306861"/>
    <lineage>
        <taxon>Eukaryota</taxon>
        <taxon>Fungi</taxon>
        <taxon>Dikarya</taxon>
        <taxon>Ascomycota</taxon>
        <taxon>Pezizomycotina</taxon>
        <taxon>Sordariomycetes</taxon>
        <taxon>Hypocreomycetidae</taxon>
        <taxon>Glomerellales</taxon>
        <taxon>Glomerellaceae</taxon>
        <taxon>Colletotrichum</taxon>
        <taxon>Colletotrichum destructivum species complex</taxon>
    </lineage>
</organism>
<keyword evidence="2" id="KW-1185">Reference proteome</keyword>
<gene>
    <name evidence="1" type="ORF">CTA1_5032</name>
</gene>
<dbReference type="EMBL" id="PJEX01000135">
    <property type="protein sequence ID" value="TKW54493.1"/>
    <property type="molecule type" value="Genomic_DNA"/>
</dbReference>
<dbReference type="AlphaFoldDB" id="A0A4U6XG83"/>
<sequence length="69" mass="7711">MITMWSAFRMGCQFVSDDDGCPILRGSIGGFLNHTFGVRIEGTNRFVEEKHLRLRNETAGNKNALILPA</sequence>
<name>A0A4U6XG83_9PEZI</name>
<accession>A0A4U6XG83</accession>
<evidence type="ECO:0000313" key="1">
    <source>
        <dbReference type="EMBL" id="TKW54493.1"/>
    </source>
</evidence>
<protein>
    <submittedName>
        <fullName evidence="1">Uncharacterized protein</fullName>
    </submittedName>
</protein>
<dbReference type="Proteomes" id="UP000310108">
    <property type="component" value="Unassembled WGS sequence"/>
</dbReference>
<comment type="caution">
    <text evidence="1">The sequence shown here is derived from an EMBL/GenBank/DDBJ whole genome shotgun (WGS) entry which is preliminary data.</text>
</comment>
<evidence type="ECO:0000313" key="2">
    <source>
        <dbReference type="Proteomes" id="UP000310108"/>
    </source>
</evidence>
<reference evidence="1 2" key="1">
    <citation type="journal article" date="2019" name="PLoS ONE">
        <title>Comparative genome analysis indicates high evolutionary potential of pathogenicity genes in Colletotrichum tanaceti.</title>
        <authorList>
            <person name="Lelwala R.V."/>
            <person name="Korhonen P.K."/>
            <person name="Young N.D."/>
            <person name="Scott J.B."/>
            <person name="Ades P.A."/>
            <person name="Gasser R.B."/>
            <person name="Taylor P.W.J."/>
        </authorList>
    </citation>
    <scope>NUCLEOTIDE SEQUENCE [LARGE SCALE GENOMIC DNA]</scope>
    <source>
        <strain evidence="1">BRIP57314</strain>
    </source>
</reference>
<proteinExistence type="predicted"/>